<protein>
    <submittedName>
        <fullName evidence="2">Succinyl-CoA--L-malate CoA-transferase beta subunit</fullName>
        <ecNumber evidence="2">2.8.3.22</ecNumber>
    </submittedName>
</protein>
<dbReference type="GO" id="GO:0016740">
    <property type="term" value="F:transferase activity"/>
    <property type="evidence" value="ECO:0007669"/>
    <property type="project" value="UniProtKB-KW"/>
</dbReference>
<dbReference type="SUPFAM" id="SSF89796">
    <property type="entry name" value="CoA-transferase family III (CaiB/BaiF)"/>
    <property type="match status" value="1"/>
</dbReference>
<evidence type="ECO:0000313" key="3">
    <source>
        <dbReference type="Proteomes" id="UP000672657"/>
    </source>
</evidence>
<proteinExistence type="predicted"/>
<dbReference type="Proteomes" id="UP000672657">
    <property type="component" value="Unassembled WGS sequence"/>
</dbReference>
<dbReference type="EC" id="2.8.3.22" evidence="2"/>
<dbReference type="Pfam" id="PF02515">
    <property type="entry name" value="CoA_transf_3"/>
    <property type="match status" value="1"/>
</dbReference>
<dbReference type="EMBL" id="CAJPVI010000029">
    <property type="protein sequence ID" value="CAG2153722.1"/>
    <property type="molecule type" value="Genomic_DNA"/>
</dbReference>
<dbReference type="InterPro" id="IPR050483">
    <property type="entry name" value="CoA-transferase_III_domain"/>
</dbReference>
<accession>A0ABM8TLI9</accession>
<dbReference type="Gene3D" id="3.40.50.10540">
    <property type="entry name" value="Crotonobetainyl-coa:carnitine coa-transferase, domain 1"/>
    <property type="match status" value="1"/>
</dbReference>
<comment type="caution">
    <text evidence="2">The sequence shown here is derived from an EMBL/GenBank/DDBJ whole genome shotgun (WGS) entry which is preliminary data.</text>
</comment>
<dbReference type="InterPro" id="IPR023606">
    <property type="entry name" value="CoA-Trfase_III_dom_1_sf"/>
</dbReference>
<keyword evidence="1 2" id="KW-0808">Transferase</keyword>
<dbReference type="PANTHER" id="PTHR48207">
    <property type="entry name" value="SUCCINATE--HYDROXYMETHYLGLUTARATE COA-TRANSFERASE"/>
    <property type="match status" value="1"/>
</dbReference>
<reference evidence="2 3" key="1">
    <citation type="submission" date="2021-03" db="EMBL/GenBank/DDBJ databases">
        <authorList>
            <person name="Peeters C."/>
        </authorList>
    </citation>
    <scope>NUCLEOTIDE SEQUENCE [LARGE SCALE GENOMIC DNA]</scope>
    <source>
        <strain evidence="2 3">LMG 26411</strain>
    </source>
</reference>
<dbReference type="InterPro" id="IPR003673">
    <property type="entry name" value="CoA-Trfase_fam_III"/>
</dbReference>
<organism evidence="2 3">
    <name type="scientific">Cupriavidus numazuensis</name>
    <dbReference type="NCBI Taxonomy" id="221992"/>
    <lineage>
        <taxon>Bacteria</taxon>
        <taxon>Pseudomonadati</taxon>
        <taxon>Pseudomonadota</taxon>
        <taxon>Betaproteobacteria</taxon>
        <taxon>Burkholderiales</taxon>
        <taxon>Burkholderiaceae</taxon>
        <taxon>Cupriavidus</taxon>
    </lineage>
</organism>
<keyword evidence="3" id="KW-1185">Reference proteome</keyword>
<sequence>MEWNKMSKVLEGIRVLDFGRFIAGPFCAALLADYGADVIRIDRVGGSEDRFIVPVTDSGEGALFLQVNRNKRSITLDIDSAEGRDVVRRLVETADVVVANMPPRSLKSLGLDYETLCAIKPDIILTASTAFGSHEGAGHRVGFDGVGQALSGAVYMSGTPDSPTKAMVPVVDFSTALSCALGTVMALYERRVSGRGQCVEASLLRTALNLSSGALIEEATLAINRQATGNRSPSYGPSDIFRTSDGWIIAQAIGQPLFRRWCALVGKPDLADDPRFHDDLSRGSHGEYLSALMGEWCATRTRADALSQLEQARIPAAPVYSPREALDDPSIQASGAYVWTDYPGLPRKAPIVAPPAVLSRTPPEVERRPPTIGEHTDEVLAEVGYDRAQILALRQAGVV</sequence>
<dbReference type="Gene3D" id="3.30.1540.10">
    <property type="entry name" value="formyl-coa transferase, domain 3"/>
    <property type="match status" value="1"/>
</dbReference>
<name>A0ABM8TLI9_9BURK</name>
<evidence type="ECO:0000313" key="2">
    <source>
        <dbReference type="EMBL" id="CAG2153722.1"/>
    </source>
</evidence>
<dbReference type="PANTHER" id="PTHR48207:SF3">
    <property type="entry name" value="SUCCINATE--HYDROXYMETHYLGLUTARATE COA-TRANSFERASE"/>
    <property type="match status" value="1"/>
</dbReference>
<evidence type="ECO:0000256" key="1">
    <source>
        <dbReference type="ARBA" id="ARBA00022679"/>
    </source>
</evidence>
<dbReference type="InterPro" id="IPR044855">
    <property type="entry name" value="CoA-Trfase_III_dom3_sf"/>
</dbReference>
<gene>
    <name evidence="2" type="primary">smtB_4</name>
    <name evidence="2" type="ORF">LMG26411_04450</name>
</gene>